<dbReference type="PANTHER" id="PTHR33526">
    <property type="entry name" value="OS07G0123800 PROTEIN"/>
    <property type="match status" value="1"/>
</dbReference>
<reference evidence="1 2" key="1">
    <citation type="journal article" date="2021" name="Comput. Struct. Biotechnol. J.">
        <title>De novo genome assembly of the potent medicinal plant Rehmannia glutinosa using nanopore technology.</title>
        <authorList>
            <person name="Ma L."/>
            <person name="Dong C."/>
            <person name="Song C."/>
            <person name="Wang X."/>
            <person name="Zheng X."/>
            <person name="Niu Y."/>
            <person name="Chen S."/>
            <person name="Feng W."/>
        </authorList>
    </citation>
    <scope>NUCLEOTIDE SEQUENCE [LARGE SCALE GENOMIC DNA]</scope>
    <source>
        <strain evidence="1">DH-2019</strain>
    </source>
</reference>
<dbReference type="InterPro" id="IPR016972">
    <property type="entry name" value="UCP031279"/>
</dbReference>
<gene>
    <name evidence="1" type="ORF">DH2020_003973</name>
</gene>
<organism evidence="1 2">
    <name type="scientific">Rehmannia glutinosa</name>
    <name type="common">Chinese foxglove</name>
    <dbReference type="NCBI Taxonomy" id="99300"/>
    <lineage>
        <taxon>Eukaryota</taxon>
        <taxon>Viridiplantae</taxon>
        <taxon>Streptophyta</taxon>
        <taxon>Embryophyta</taxon>
        <taxon>Tracheophyta</taxon>
        <taxon>Spermatophyta</taxon>
        <taxon>Magnoliopsida</taxon>
        <taxon>eudicotyledons</taxon>
        <taxon>Gunneridae</taxon>
        <taxon>Pentapetalae</taxon>
        <taxon>asterids</taxon>
        <taxon>lamiids</taxon>
        <taxon>Lamiales</taxon>
        <taxon>Orobanchaceae</taxon>
        <taxon>Rehmannieae</taxon>
        <taxon>Rehmannia</taxon>
    </lineage>
</organism>
<dbReference type="PANTHER" id="PTHR33526:SF13">
    <property type="entry name" value="TYROSINE-PROTEIN PHOSPHATASE 3-LIKE"/>
    <property type="match status" value="1"/>
</dbReference>
<sequence length="168" mass="18738">MKSKVSQQNRFLRMITIPIRALCKARDFYVKSMTNYADRMNYGNVVAVPGASQVSVLPKSFSVSSARSYNDEDFRELLRVASARGVGDRVGLDSFVIKEQMKMRAGSGGGPQAMPPRSSSVTMGRIDEDSPCCYFGEDNSTNFVSARNKMQYPRSKSHAVRARRLSDF</sequence>
<comment type="caution">
    <text evidence="1">The sequence shown here is derived from an EMBL/GenBank/DDBJ whole genome shotgun (WGS) entry which is preliminary data.</text>
</comment>
<proteinExistence type="predicted"/>
<accession>A0ABR0XN41</accession>
<protein>
    <submittedName>
        <fullName evidence="1">Uncharacterized protein</fullName>
    </submittedName>
</protein>
<dbReference type="PIRSF" id="PIRSF031279">
    <property type="entry name" value="UCP031279"/>
    <property type="match status" value="1"/>
</dbReference>
<dbReference type="EMBL" id="JABTTQ020000003">
    <property type="protein sequence ID" value="KAK6160592.1"/>
    <property type="molecule type" value="Genomic_DNA"/>
</dbReference>
<keyword evidence="2" id="KW-1185">Reference proteome</keyword>
<dbReference type="Proteomes" id="UP001318860">
    <property type="component" value="Unassembled WGS sequence"/>
</dbReference>
<name>A0ABR0XN41_REHGL</name>
<evidence type="ECO:0000313" key="2">
    <source>
        <dbReference type="Proteomes" id="UP001318860"/>
    </source>
</evidence>
<evidence type="ECO:0000313" key="1">
    <source>
        <dbReference type="EMBL" id="KAK6160592.1"/>
    </source>
</evidence>